<accession>A0AC34RNB7</accession>
<dbReference type="Proteomes" id="UP000887576">
    <property type="component" value="Unplaced"/>
</dbReference>
<evidence type="ECO:0000313" key="2">
    <source>
        <dbReference type="WBParaSite" id="JU765_v2.g8520.t1"/>
    </source>
</evidence>
<evidence type="ECO:0000313" key="1">
    <source>
        <dbReference type="Proteomes" id="UP000887576"/>
    </source>
</evidence>
<proteinExistence type="predicted"/>
<protein>
    <submittedName>
        <fullName evidence="2">Uncharacterized protein</fullName>
    </submittedName>
</protein>
<sequence length="140" mass="16011">MNGRLFLIIVVSQLFFTTFAEQKKAEVEKASIFSCYNETNYWTGRHTGQAEECPEHQYCYILMGRSVTSDKSTRGCAPTYISDMCNKYKPANSKATQLFCFRKYNEEVQGKVCCCDSNSYCNSGTKIVFSILFIVSALFW</sequence>
<dbReference type="WBParaSite" id="JU765_v2.g8520.t1">
    <property type="protein sequence ID" value="JU765_v2.g8520.t1"/>
    <property type="gene ID" value="JU765_v2.g8520"/>
</dbReference>
<organism evidence="1 2">
    <name type="scientific">Panagrolaimus sp. JU765</name>
    <dbReference type="NCBI Taxonomy" id="591449"/>
    <lineage>
        <taxon>Eukaryota</taxon>
        <taxon>Metazoa</taxon>
        <taxon>Ecdysozoa</taxon>
        <taxon>Nematoda</taxon>
        <taxon>Chromadorea</taxon>
        <taxon>Rhabditida</taxon>
        <taxon>Tylenchina</taxon>
        <taxon>Panagrolaimomorpha</taxon>
        <taxon>Panagrolaimoidea</taxon>
        <taxon>Panagrolaimidae</taxon>
        <taxon>Panagrolaimus</taxon>
    </lineage>
</organism>
<name>A0AC34RNB7_9BILA</name>
<reference evidence="2" key="1">
    <citation type="submission" date="2022-11" db="UniProtKB">
        <authorList>
            <consortium name="WormBaseParasite"/>
        </authorList>
    </citation>
    <scope>IDENTIFICATION</scope>
</reference>